<keyword evidence="11 14" id="KW-0503">Monooxygenase</keyword>
<dbReference type="PRINTS" id="PR00385">
    <property type="entry name" value="P450"/>
</dbReference>
<comment type="similarity">
    <text evidence="4 14">Belongs to the cytochrome P450 family.</text>
</comment>
<dbReference type="GO" id="GO:0005789">
    <property type="term" value="C:endoplasmic reticulum membrane"/>
    <property type="evidence" value="ECO:0007669"/>
    <property type="project" value="UniProtKB-SubCell"/>
</dbReference>
<dbReference type="PRINTS" id="PR00463">
    <property type="entry name" value="EP450I"/>
</dbReference>
<sequence>MDPINIALLAILFTIIAYLVHHARKVNQHWKERNIPHVKPHLFIGNAAPILFRTMANGVRIKDICDRFPNEPIVGYYDFMRPTLIIKDAKIIEKILIKDFVHFVDRGLPVDEQRNPLDSNLFAMTGKRWKAVRNRLSPIFTTGKLKLMYDAMADCGNELVNQMEGDQEIEMREILGRFTMDVIGSCAFGIDAGNLANPNNEFRIMGKKAFEFSMLRLLKFIFLTNFPSIAKKLNIRFSRPDVQKYFTTIINDAIKYRRENNYQRNDFLQLLMQLQDKGYVEVHTKDPADEYLDIQTSTYTTEKFEMTNEQLTGQAFVFLTAGFEATTITMMYTLYELSKNPDIQEKVREEVQREVKNVGTLNYDALRGMDYLEQCIKETLRKYPPVSILLRVCTKDYTLPNGMTIKPGQPVLVSIMSIHNNPTFYPEPEKYKPERFDPDQIQPSCAYLPFGNGPRICIAMRFAMLQMKYCLAKLLMNYKFQVSPKTKEPLTISVKSFFTAPSEKVYFNVSKINVQN</sequence>
<dbReference type="InterPro" id="IPR036396">
    <property type="entry name" value="Cyt_P450_sf"/>
</dbReference>
<evidence type="ECO:0000256" key="1">
    <source>
        <dbReference type="ARBA" id="ARBA00001971"/>
    </source>
</evidence>
<proteinExistence type="inferred from homology"/>
<dbReference type="InterPro" id="IPR050476">
    <property type="entry name" value="Insect_CytP450_Detox"/>
</dbReference>
<dbReference type="InterPro" id="IPR002401">
    <property type="entry name" value="Cyt_P450_E_grp-I"/>
</dbReference>
<evidence type="ECO:0000256" key="9">
    <source>
        <dbReference type="ARBA" id="ARBA00023002"/>
    </source>
</evidence>
<evidence type="ECO:0000256" key="5">
    <source>
        <dbReference type="ARBA" id="ARBA00022617"/>
    </source>
</evidence>
<dbReference type="Pfam" id="PF00067">
    <property type="entry name" value="p450"/>
    <property type="match status" value="1"/>
</dbReference>
<evidence type="ECO:0000256" key="13">
    <source>
        <dbReference type="PIRSR" id="PIRSR602401-1"/>
    </source>
</evidence>
<keyword evidence="5 13" id="KW-0349">Heme</keyword>
<dbReference type="SUPFAM" id="SSF48264">
    <property type="entry name" value="Cytochrome P450"/>
    <property type="match status" value="1"/>
</dbReference>
<comment type="subcellular location">
    <subcellularLocation>
        <location evidence="3">Endoplasmic reticulum membrane</location>
        <topology evidence="3">Peripheral membrane protein</topology>
    </subcellularLocation>
    <subcellularLocation>
        <location evidence="2">Microsome membrane</location>
        <topology evidence="2">Peripheral membrane protein</topology>
    </subcellularLocation>
</comment>
<keyword evidence="7" id="KW-0256">Endoplasmic reticulum</keyword>
<dbReference type="PANTHER" id="PTHR24292">
    <property type="entry name" value="CYTOCHROME P450"/>
    <property type="match status" value="1"/>
</dbReference>
<evidence type="ECO:0000256" key="2">
    <source>
        <dbReference type="ARBA" id="ARBA00004174"/>
    </source>
</evidence>
<dbReference type="PROSITE" id="PS00086">
    <property type="entry name" value="CYTOCHROME_P450"/>
    <property type="match status" value="1"/>
</dbReference>
<keyword evidence="6 13" id="KW-0479">Metal-binding</keyword>
<evidence type="ECO:0000313" key="16">
    <source>
        <dbReference type="EMBL" id="JAW09546.1"/>
    </source>
</evidence>
<name>A0A224XAX1_9HEMI</name>
<keyword evidence="10 13" id="KW-0408">Iron</keyword>
<evidence type="ECO:0000256" key="6">
    <source>
        <dbReference type="ARBA" id="ARBA00022723"/>
    </source>
</evidence>
<organism evidence="16">
    <name type="scientific">Panstrongylus lignarius</name>
    <dbReference type="NCBI Taxonomy" id="156445"/>
    <lineage>
        <taxon>Eukaryota</taxon>
        <taxon>Metazoa</taxon>
        <taxon>Ecdysozoa</taxon>
        <taxon>Arthropoda</taxon>
        <taxon>Hexapoda</taxon>
        <taxon>Insecta</taxon>
        <taxon>Pterygota</taxon>
        <taxon>Neoptera</taxon>
        <taxon>Paraneoptera</taxon>
        <taxon>Hemiptera</taxon>
        <taxon>Heteroptera</taxon>
        <taxon>Panheteroptera</taxon>
        <taxon>Cimicomorpha</taxon>
        <taxon>Reduviidae</taxon>
        <taxon>Triatominae</taxon>
        <taxon>Panstrongylus</taxon>
    </lineage>
</organism>
<dbReference type="GO" id="GO:0004497">
    <property type="term" value="F:monooxygenase activity"/>
    <property type="evidence" value="ECO:0007669"/>
    <property type="project" value="UniProtKB-KW"/>
</dbReference>
<reference evidence="16" key="1">
    <citation type="journal article" date="2018" name="PLoS Negl. Trop. Dis.">
        <title>An insight into the salivary gland and fat body transcriptome of Panstrongylus lignarius (Hemiptera: Heteroptera), the main vector of Chagas disease in Peru.</title>
        <authorList>
            <person name="Nevoa J.C."/>
            <person name="Mendes M.T."/>
            <person name="da Silva M.V."/>
            <person name="Soares S.C."/>
            <person name="Oliveira C.J.F."/>
            <person name="Ribeiro J.M.C."/>
        </authorList>
    </citation>
    <scope>NUCLEOTIDE SEQUENCE</scope>
</reference>
<evidence type="ECO:0000256" key="14">
    <source>
        <dbReference type="RuleBase" id="RU000461"/>
    </source>
</evidence>
<evidence type="ECO:0000256" key="7">
    <source>
        <dbReference type="ARBA" id="ARBA00022824"/>
    </source>
</evidence>
<comment type="cofactor">
    <cofactor evidence="1 13">
        <name>heme</name>
        <dbReference type="ChEBI" id="CHEBI:30413"/>
    </cofactor>
</comment>
<dbReference type="GO" id="GO:0005506">
    <property type="term" value="F:iron ion binding"/>
    <property type="evidence" value="ECO:0007669"/>
    <property type="project" value="InterPro"/>
</dbReference>
<dbReference type="CDD" id="cd11056">
    <property type="entry name" value="CYP6-like"/>
    <property type="match status" value="1"/>
</dbReference>
<dbReference type="InterPro" id="IPR017972">
    <property type="entry name" value="Cyt_P450_CS"/>
</dbReference>
<dbReference type="Gene3D" id="1.10.630.10">
    <property type="entry name" value="Cytochrome P450"/>
    <property type="match status" value="1"/>
</dbReference>
<protein>
    <submittedName>
        <fullName evidence="16">Putative cytochrome</fullName>
    </submittedName>
</protein>
<dbReference type="GO" id="GO:0020037">
    <property type="term" value="F:heme binding"/>
    <property type="evidence" value="ECO:0007669"/>
    <property type="project" value="InterPro"/>
</dbReference>
<evidence type="ECO:0000256" key="15">
    <source>
        <dbReference type="SAM" id="Phobius"/>
    </source>
</evidence>
<feature type="binding site" description="axial binding residue" evidence="13">
    <location>
        <position position="457"/>
    </location>
    <ligand>
        <name>heme</name>
        <dbReference type="ChEBI" id="CHEBI:30413"/>
    </ligand>
    <ligandPart>
        <name>Fe</name>
        <dbReference type="ChEBI" id="CHEBI:18248"/>
    </ligandPart>
</feature>
<dbReference type="FunFam" id="1.10.630.10:FF:000042">
    <property type="entry name" value="Cytochrome P450"/>
    <property type="match status" value="1"/>
</dbReference>
<dbReference type="InterPro" id="IPR001128">
    <property type="entry name" value="Cyt_P450"/>
</dbReference>
<evidence type="ECO:0000256" key="10">
    <source>
        <dbReference type="ARBA" id="ARBA00023004"/>
    </source>
</evidence>
<evidence type="ECO:0000256" key="3">
    <source>
        <dbReference type="ARBA" id="ARBA00004406"/>
    </source>
</evidence>
<evidence type="ECO:0000256" key="4">
    <source>
        <dbReference type="ARBA" id="ARBA00010617"/>
    </source>
</evidence>
<keyword evidence="12 15" id="KW-0472">Membrane</keyword>
<dbReference type="EMBL" id="GFTR01006880">
    <property type="protein sequence ID" value="JAW09546.1"/>
    <property type="molecule type" value="Transcribed_RNA"/>
</dbReference>
<feature type="transmembrane region" description="Helical" evidence="15">
    <location>
        <begin position="6"/>
        <end position="23"/>
    </location>
</feature>
<keyword evidence="8" id="KW-0492">Microsome</keyword>
<dbReference type="GO" id="GO:0016705">
    <property type="term" value="F:oxidoreductase activity, acting on paired donors, with incorporation or reduction of molecular oxygen"/>
    <property type="evidence" value="ECO:0007669"/>
    <property type="project" value="InterPro"/>
</dbReference>
<keyword evidence="15" id="KW-0812">Transmembrane</keyword>
<dbReference type="AlphaFoldDB" id="A0A224XAX1"/>
<evidence type="ECO:0000256" key="11">
    <source>
        <dbReference type="ARBA" id="ARBA00023033"/>
    </source>
</evidence>
<keyword evidence="9 14" id="KW-0560">Oxidoreductase</keyword>
<keyword evidence="15" id="KW-1133">Transmembrane helix</keyword>
<dbReference type="PANTHER" id="PTHR24292:SF100">
    <property type="entry name" value="CYTOCHROME P450 6A16, ISOFORM B-RELATED"/>
    <property type="match status" value="1"/>
</dbReference>
<evidence type="ECO:0000256" key="8">
    <source>
        <dbReference type="ARBA" id="ARBA00022848"/>
    </source>
</evidence>
<evidence type="ECO:0000256" key="12">
    <source>
        <dbReference type="ARBA" id="ARBA00023136"/>
    </source>
</evidence>
<accession>A0A224XAX1</accession>